<accession>A0A0M3JUQ5</accession>
<sequence>MSFVEHGGQEDSVESMEELRKRLEAAEREKLELKSNLDLVVKRNQEMLERPANRQAYQRDLCHKFTAFVQNRLRFHRALERVCAECKSTRKQANVMSAGVATVGLLASIQRTAQYLGSFVSVGAIALNTYIGWKSDRDEAECIRQLRILEETDLKMVGILLNAYDEFCVTFKIPKEIGDEDMMRLHLDTVCSSMISFVDGYNTGDLSSTPVALPDLERLLKYGFENAILPVLAHIGNSNVPELLNLYSTLSDAASLTVSGAESANDILKAICGLVHGFCVVNALFDLWNGSESDAIKRMRSFIEQQKHELELFQSAVEAVN</sequence>
<dbReference type="WBParaSite" id="ASIM_0001192601-mRNA-1">
    <property type="protein sequence ID" value="ASIM_0001192601-mRNA-1"/>
    <property type="gene ID" value="ASIM_0001192601"/>
</dbReference>
<evidence type="ECO:0000313" key="4">
    <source>
        <dbReference type="WBParaSite" id="ASIM_0001192601-mRNA-1"/>
    </source>
</evidence>
<evidence type="ECO:0000313" key="3">
    <source>
        <dbReference type="Proteomes" id="UP000267096"/>
    </source>
</evidence>
<evidence type="ECO:0000256" key="1">
    <source>
        <dbReference type="SAM" id="Coils"/>
    </source>
</evidence>
<keyword evidence="1" id="KW-0175">Coiled coil</keyword>
<protein>
    <submittedName>
        <fullName evidence="2 4">Uncharacterized protein</fullName>
    </submittedName>
</protein>
<dbReference type="AlphaFoldDB" id="A0A0M3JUQ5"/>
<reference evidence="2 3" key="2">
    <citation type="submission" date="2018-11" db="EMBL/GenBank/DDBJ databases">
        <authorList>
            <consortium name="Pathogen Informatics"/>
        </authorList>
    </citation>
    <scope>NUCLEOTIDE SEQUENCE [LARGE SCALE GENOMIC DNA]</scope>
</reference>
<dbReference type="Proteomes" id="UP000267096">
    <property type="component" value="Unassembled WGS sequence"/>
</dbReference>
<dbReference type="OrthoDB" id="10478437at2759"/>
<gene>
    <name evidence="2" type="ORF">ASIM_LOCUS11392</name>
</gene>
<feature type="coiled-coil region" evidence="1">
    <location>
        <begin position="9"/>
        <end position="43"/>
    </location>
</feature>
<organism evidence="4">
    <name type="scientific">Anisakis simplex</name>
    <name type="common">Herring worm</name>
    <dbReference type="NCBI Taxonomy" id="6269"/>
    <lineage>
        <taxon>Eukaryota</taxon>
        <taxon>Metazoa</taxon>
        <taxon>Ecdysozoa</taxon>
        <taxon>Nematoda</taxon>
        <taxon>Chromadorea</taxon>
        <taxon>Rhabditida</taxon>
        <taxon>Spirurina</taxon>
        <taxon>Ascaridomorpha</taxon>
        <taxon>Ascaridoidea</taxon>
        <taxon>Anisakidae</taxon>
        <taxon>Anisakis</taxon>
        <taxon>Anisakis simplex complex</taxon>
    </lineage>
</organism>
<dbReference type="EMBL" id="UYRR01031065">
    <property type="protein sequence ID" value="VDK44955.1"/>
    <property type="molecule type" value="Genomic_DNA"/>
</dbReference>
<reference evidence="4" key="1">
    <citation type="submission" date="2017-02" db="UniProtKB">
        <authorList>
            <consortium name="WormBaseParasite"/>
        </authorList>
    </citation>
    <scope>IDENTIFICATION</scope>
</reference>
<proteinExistence type="predicted"/>
<keyword evidence="3" id="KW-1185">Reference proteome</keyword>
<evidence type="ECO:0000313" key="2">
    <source>
        <dbReference type="EMBL" id="VDK44955.1"/>
    </source>
</evidence>
<name>A0A0M3JUQ5_ANISI</name>